<feature type="domain" description="SMC hinge" evidence="12">
    <location>
        <begin position="2056"/>
        <end position="2168"/>
    </location>
</feature>
<evidence type="ECO:0000256" key="6">
    <source>
        <dbReference type="ARBA" id="ARBA00023006"/>
    </source>
</evidence>
<dbReference type="GO" id="GO:0051276">
    <property type="term" value="P:chromosome organization"/>
    <property type="evidence" value="ECO:0007669"/>
    <property type="project" value="InterPro"/>
</dbReference>
<dbReference type="CDD" id="cd05162">
    <property type="entry name" value="PWWP"/>
    <property type="match status" value="1"/>
</dbReference>
<dbReference type="Gene3D" id="3.40.50.300">
    <property type="entry name" value="P-loop containing nucleotide triphosphate hydrolases"/>
    <property type="match status" value="2"/>
</dbReference>
<dbReference type="GO" id="GO:0006914">
    <property type="term" value="P:autophagy"/>
    <property type="evidence" value="ECO:0007669"/>
    <property type="project" value="UniProtKB-KW"/>
</dbReference>
<dbReference type="GO" id="GO:0034045">
    <property type="term" value="C:phagophore assembly site membrane"/>
    <property type="evidence" value="ECO:0007669"/>
    <property type="project" value="UniProtKB-SubCell"/>
</dbReference>
<keyword evidence="6" id="KW-0072">Autophagy</keyword>
<dbReference type="FunFam" id="3.40.50.300:FF:000424">
    <property type="entry name" value="Structural maintenance of chromosomes 3"/>
    <property type="match status" value="1"/>
</dbReference>
<name>A0A9P6K6P3_9FUNG</name>
<dbReference type="FunFam" id="3.40.50.300:FF:000370">
    <property type="entry name" value="Structural maintenance of chromosomes 3"/>
    <property type="match status" value="1"/>
</dbReference>
<comment type="subcellular location">
    <subcellularLocation>
        <location evidence="1">Nucleus</location>
    </subcellularLocation>
    <subcellularLocation>
        <location evidence="2">Preautophagosomal structure membrane</location>
        <topology evidence="2">Peripheral membrane protein</topology>
    </subcellularLocation>
</comment>
<organism evidence="13 14">
    <name type="scientific">Mortierella hygrophila</name>
    <dbReference type="NCBI Taxonomy" id="979708"/>
    <lineage>
        <taxon>Eukaryota</taxon>
        <taxon>Fungi</taxon>
        <taxon>Fungi incertae sedis</taxon>
        <taxon>Mucoromycota</taxon>
        <taxon>Mortierellomycotina</taxon>
        <taxon>Mortierellomycetes</taxon>
        <taxon>Mortierellales</taxon>
        <taxon>Mortierellaceae</taxon>
        <taxon>Mortierella</taxon>
    </lineage>
</organism>
<dbReference type="Proteomes" id="UP000723463">
    <property type="component" value="Unassembled WGS sequence"/>
</dbReference>
<evidence type="ECO:0000256" key="8">
    <source>
        <dbReference type="ARBA" id="ARBA00023242"/>
    </source>
</evidence>
<feature type="region of interest" description="Disordered" evidence="11">
    <location>
        <begin position="1231"/>
        <end position="1266"/>
    </location>
</feature>
<dbReference type="CDD" id="cd03272">
    <property type="entry name" value="ABC_SMC3_euk"/>
    <property type="match status" value="1"/>
</dbReference>
<evidence type="ECO:0000256" key="2">
    <source>
        <dbReference type="ARBA" id="ARBA00004623"/>
    </source>
</evidence>
<protein>
    <submittedName>
        <fullName evidence="13">Structural maintenance of chromosomes protein 3</fullName>
    </submittedName>
</protein>
<feature type="coiled-coil region" evidence="10">
    <location>
        <begin position="2277"/>
        <end position="2341"/>
    </location>
</feature>
<dbReference type="SUPFAM" id="SSF52540">
    <property type="entry name" value="P-loop containing nucleoside triphosphate hydrolases"/>
    <property type="match status" value="1"/>
</dbReference>
<reference evidence="13" key="1">
    <citation type="journal article" date="2020" name="Fungal Divers.">
        <title>Resolving the Mortierellaceae phylogeny through synthesis of multi-gene phylogenetics and phylogenomics.</title>
        <authorList>
            <person name="Vandepol N."/>
            <person name="Liber J."/>
            <person name="Desiro A."/>
            <person name="Na H."/>
            <person name="Kennedy M."/>
            <person name="Barry K."/>
            <person name="Grigoriev I.V."/>
            <person name="Miller A.N."/>
            <person name="O'Donnell K."/>
            <person name="Stajich J.E."/>
            <person name="Bonito G."/>
        </authorList>
    </citation>
    <scope>NUCLEOTIDE SEQUENCE</scope>
    <source>
        <strain evidence="13">NRRL 2591</strain>
    </source>
</reference>
<keyword evidence="5" id="KW-0498">Mitosis</keyword>
<keyword evidence="4" id="KW-0132">Cell division</keyword>
<dbReference type="Pfam" id="PF06470">
    <property type="entry name" value="SMC_hinge"/>
    <property type="match status" value="1"/>
</dbReference>
<dbReference type="GO" id="GO:0005634">
    <property type="term" value="C:nucleus"/>
    <property type="evidence" value="ECO:0007669"/>
    <property type="project" value="UniProtKB-SubCell"/>
</dbReference>
<dbReference type="InterPro" id="IPR045326">
    <property type="entry name" value="ATG17-like_dom"/>
</dbReference>
<evidence type="ECO:0000256" key="4">
    <source>
        <dbReference type="ARBA" id="ARBA00022618"/>
    </source>
</evidence>
<evidence type="ECO:0000256" key="9">
    <source>
        <dbReference type="ARBA" id="ARBA00023306"/>
    </source>
</evidence>
<gene>
    <name evidence="13" type="primary">SMC3</name>
    <name evidence="13" type="ORF">EC957_006300</name>
</gene>
<dbReference type="InterPro" id="IPR010935">
    <property type="entry name" value="SMC_hinge"/>
</dbReference>
<dbReference type="Gene3D" id="3.80.10.10">
    <property type="entry name" value="Ribonuclease Inhibitor"/>
    <property type="match status" value="1"/>
</dbReference>
<dbReference type="InterPro" id="IPR032675">
    <property type="entry name" value="LRR_dom_sf"/>
</dbReference>
<dbReference type="GO" id="GO:0051301">
    <property type="term" value="P:cell division"/>
    <property type="evidence" value="ECO:0007669"/>
    <property type="project" value="UniProtKB-KW"/>
</dbReference>
<evidence type="ECO:0000256" key="3">
    <source>
        <dbReference type="ARBA" id="ARBA00005917"/>
    </source>
</evidence>
<sequence length="2728" mass="311827">MPKTKRNAYLSPKEIQLTLAAPLGPFTHNQHSHPHPPSPSIPLPQPHTPAYTPATQNPVSVFDIPLIFDLICAGLSSNDIWSCMMVCKQCNFLSRPHHWRSIRYTYTNVLSHPYGKRQSPIAATMLMLNQLQENVFWVRSLTLDLSCTLLLDMPFSNLVCFQINCGALYESEYLAEEEFKVVELLCRNPRLRELTIKHAWKLVRHFDHRALQFLRTSRLRFLDIGYLEYSKIAMTQDILGNCPDTLEVLRLDLTDCYHRFDDPLRVDARAGATPRTLPSLRLLSVSCPRLDTQLEIVVCDLIQSCPNLQKLNLNQLRLQTQMTTSNIFGAIINSCPALTSLDMGRMEIPGIDMLAFIELCSELRSLQMYIQSDHLRGVIRSLSRRYSSTLQVLHINTNDLPPNNHGFVSTILSHCSALKTLSLDQDLSSSSGVDLKDLLAVKWATTSLESLYLPMRAPVLDKGRFLEEWKRDGCTYLGHGNIEPESAIASFYSQVLLVKQLCEALQAQSNLKSIRLKWRNGWLVIPLEFAEECTHGYLTIERLSWMTLYLNPLYVIDRLDRAAAKKQEEAKLQEKLKSCNISVVNVRRPLLLHVEGEEREEVEEEESNNDSLDLISSWMPEDQEYSAYNTPLFMNTTFPRSGMQTRRRQTQVAKADPESRTPSPVDQVMRDDTIAESTKEDEPMEEAVASVPELPVTPVKTRRRLSEPKRAAASPKRAKVKATADGSSPSSMLPRYSRPMEIPHSAILTQVVWVFDDKYQWWPGKIKPYPPQNNQAKVTRFGSVKPKTITVECVETSILPFEHVSKERFRQSGSMSSHVRAFQDAYKEASAEQLKDDDGLPSMDDVFSQLSTLPPTSNSPSLKDTVCQKTTNAVIEYVPDPSLTIPGELLLAQAERGHYYPGRIESFNSKTNKYKIELATGHYPSLERKRFYTRYQKEFLTCQLGEMAKAEVDENYEDTELESEVVDLYPTLYAIVAGTHDDAGRLKAFLQGGNAKNQLARRVGPGDFTQNQYMLLSRILQSEFLPDLNTTKRIPRLMGHSPSAAGTKTGGEGGFSPMKRDGDVTFAYSTIKRVQFVTEVLLPETVTRLTMRRKGMSYAEADKDVFKAVRSRNTDHYWVEDILAARESFLDDLMAKSKKGLSFAEQLCSQAHDELDACQGHSTEIEKIFSKLCFVSRQIKVQIATVESLLRIGRSRLSELWTASKDLQRDLKSVSVRMELALRALKGRQVDPEIQIPHPDNNNNNNKRNNNLEGTAPGTASDDVTTTMSPKASVLFDFLDEVSLQRLQQESTERIQRIQSTTQRLQELVIHFGNQRTEFKGYMTNAITLDESALSFAREKMLLQEQQTTTMAELLVSLAKHYDQVVQVLTADIHPTDEELELLRNDTDEVPIVMEELEESLALVQATTEEVGVREHLYATAYKEAVGFFKKIEALEPDLVELVDTFRLAEGLEDDFNATEKLIGEINSLAIWYEEFHNSYGALMVEIVRRHQAHQNQERIVADFMQKMQASYNDEMSQRAVFSERHGKFLPVDLCPTFAIIIQGFKSYKNQTVIEPFSGEHNVIVGRNGSGKSNFFAAIRFVLSDAYTSMGREERQSLLHEGSGEATMSAYVEIIFDNSDNRFPTGRDELVMRRTIGLKKDEYSMDKKSATKADVMNMLESAGFSRSNPYYIVPQGRITSLTNAKDNERLQLLKEVAGTRVYETRRQESLKIIAETDSKRKNIEELLTYIEQRLEELEEEKEELKLYQEHDRRRRCLEYTIYSREQKDVTEALEEMEADHRQELDGSNQQQKDLEDKEARISRLEAEIVEQKQNIELLQTEKRQLGHELESGIKVKAQIELRIKDHEENVEMSAETKRRNQEELSVIEREIETKEQELLQVVPEFQNREAEERQLREELEQTDLQRQTLYSKQGRSGQFQSKAQRDEWIRKEMSDIQQAFKVQTAQSTQAESDLQKSRTQLVQATEKIKNVREQEMARRGESEVLSAELVTLKAERDKLTDQRKDLWREDAKMDSILNNLREEHRKSERMLGASMDKNTSAGLAAVNHITKTLNLTGVYGPLYELFDVEDEYDTAVNMIAGASLFHVVVDTDETASRALEALNKEKAGRVTFMPLNRLNPQASIYPEANDAIPMIKKLNFDPKYSKAFEQVFGRALICRTLEIAATYSRSYNLNGITLDGDRVDRKGALTGGYQDTRNSRLSSIKTIKSYNLKYNAATERGQVVKVEIASLDQRITTLLNRIQLIEVRRKQLADKRDENAAEYRALVKDETALKESVEAKEKTLRDIQADLKTLQTQLQALDDESKSEMVQALSTAEHRLLGELIAKADNLKERLSVLATERSKLGTRKNILEITLGSNLRPRLEELRDKIEHGNILNDEGLEKRRQDLAVIRKTLDEIKGRTQEIDDELERVEKDVTDRESSLEKARTEQQDESRQMRKSFKGAEKYVSRRNLLLHKKEDCIKNIRELGVLPEEAFEKYKNTQSQKLLKYIHRVNEELKKYSHVNKKAFEQYSNFTKQRDALLQRRDELDVSEAAIQELIQTLDQRKDEAIERTFKQVAKNFSEVFLKLVPTGRGKLIMQRRIDQTQDGDEEEDDHETSAIDNYTGIAIQVSFNSKMNEGLRMQQLSGGQKSLVALTLIFAIQQCDPAPFYLFDEIDANLDAAHRTAVAAMIHSLSEHAQFITTTFRPEMLANADKFYGVTFQNKVSLVNAITKEDALDFVEQEQAR</sequence>
<feature type="region of interest" description="Disordered" evidence="11">
    <location>
        <begin position="1035"/>
        <end position="1056"/>
    </location>
</feature>
<feature type="region of interest" description="Disordered" evidence="11">
    <location>
        <begin position="700"/>
        <end position="735"/>
    </location>
</feature>
<dbReference type="Pfam" id="PF02463">
    <property type="entry name" value="SMC_N"/>
    <property type="match status" value="1"/>
</dbReference>
<feature type="region of interest" description="Disordered" evidence="11">
    <location>
        <begin position="1777"/>
        <end position="1796"/>
    </location>
</feature>
<feature type="compositionally biased region" description="Low complexity" evidence="11">
    <location>
        <begin position="1241"/>
        <end position="1251"/>
    </location>
</feature>
<evidence type="ECO:0000256" key="11">
    <source>
        <dbReference type="SAM" id="MobiDB-lite"/>
    </source>
</evidence>
<evidence type="ECO:0000256" key="10">
    <source>
        <dbReference type="SAM" id="Coils"/>
    </source>
</evidence>
<keyword evidence="14" id="KW-1185">Reference proteome</keyword>
<dbReference type="Pfam" id="PF04108">
    <property type="entry name" value="ATG17_like"/>
    <property type="match status" value="1"/>
</dbReference>
<feature type="region of interest" description="Disordered" evidence="11">
    <location>
        <begin position="636"/>
        <end position="671"/>
    </location>
</feature>
<dbReference type="Gene3D" id="1.20.1060.20">
    <property type="match status" value="1"/>
</dbReference>
<dbReference type="GO" id="GO:0005694">
    <property type="term" value="C:chromosome"/>
    <property type="evidence" value="ECO:0007669"/>
    <property type="project" value="InterPro"/>
</dbReference>
<comment type="caution">
    <text evidence="13">The sequence shown here is derived from an EMBL/GenBank/DDBJ whole genome shotgun (WGS) entry which is preliminary data.</text>
</comment>
<dbReference type="GO" id="GO:0005524">
    <property type="term" value="F:ATP binding"/>
    <property type="evidence" value="ECO:0007669"/>
    <property type="project" value="InterPro"/>
</dbReference>
<dbReference type="SMART" id="SM00968">
    <property type="entry name" value="SMC_hinge"/>
    <property type="match status" value="1"/>
</dbReference>
<keyword evidence="9" id="KW-0131">Cell cycle</keyword>
<evidence type="ECO:0000256" key="1">
    <source>
        <dbReference type="ARBA" id="ARBA00004123"/>
    </source>
</evidence>
<proteinExistence type="inferred from homology"/>
<keyword evidence="8" id="KW-0539">Nucleus</keyword>
<comment type="similarity">
    <text evidence="3">Belongs to the SMC family. SMC3 subfamily.</text>
</comment>
<evidence type="ECO:0000313" key="14">
    <source>
        <dbReference type="Proteomes" id="UP000723463"/>
    </source>
</evidence>
<feature type="region of interest" description="Disordered" evidence="11">
    <location>
        <begin position="2417"/>
        <end position="2442"/>
    </location>
</feature>
<dbReference type="Gene3D" id="3.30.70.1620">
    <property type="match status" value="1"/>
</dbReference>
<dbReference type="SUPFAM" id="SSF75553">
    <property type="entry name" value="Smc hinge domain"/>
    <property type="match status" value="1"/>
</dbReference>
<evidence type="ECO:0000256" key="5">
    <source>
        <dbReference type="ARBA" id="ARBA00022776"/>
    </source>
</evidence>
<evidence type="ECO:0000259" key="12">
    <source>
        <dbReference type="SMART" id="SM00968"/>
    </source>
</evidence>
<dbReference type="GO" id="GO:0007059">
    <property type="term" value="P:chromosome segregation"/>
    <property type="evidence" value="ECO:0007669"/>
    <property type="project" value="UniProtKB-ARBA"/>
</dbReference>
<evidence type="ECO:0000313" key="13">
    <source>
        <dbReference type="EMBL" id="KAF9548487.1"/>
    </source>
</evidence>
<dbReference type="InterPro" id="IPR041741">
    <property type="entry name" value="SMC3_ABC_euk"/>
</dbReference>
<dbReference type="GO" id="GO:0016887">
    <property type="term" value="F:ATP hydrolysis activity"/>
    <property type="evidence" value="ECO:0007669"/>
    <property type="project" value="InterPro"/>
</dbReference>
<dbReference type="InterPro" id="IPR003395">
    <property type="entry name" value="RecF/RecN/SMC_N"/>
</dbReference>
<dbReference type="InterPro" id="IPR036277">
    <property type="entry name" value="SMC_hinge_sf"/>
</dbReference>
<dbReference type="InterPro" id="IPR027417">
    <property type="entry name" value="P-loop_NTPase"/>
</dbReference>
<evidence type="ECO:0000256" key="7">
    <source>
        <dbReference type="ARBA" id="ARBA00023054"/>
    </source>
</evidence>
<dbReference type="EMBL" id="JAAAXW010000029">
    <property type="protein sequence ID" value="KAF9548487.1"/>
    <property type="molecule type" value="Genomic_DNA"/>
</dbReference>
<keyword evidence="7 10" id="KW-0175">Coiled coil</keyword>
<feature type="coiled-coil region" evidence="10">
    <location>
        <begin position="1947"/>
        <end position="2002"/>
    </location>
</feature>
<dbReference type="PANTHER" id="PTHR43977">
    <property type="entry name" value="STRUCTURAL MAINTENANCE OF CHROMOSOMES PROTEIN 3"/>
    <property type="match status" value="1"/>
</dbReference>
<accession>A0A9P6K6P3</accession>
<dbReference type="SUPFAM" id="SSF52047">
    <property type="entry name" value="RNI-like"/>
    <property type="match status" value="1"/>
</dbReference>